<reference evidence="1" key="1">
    <citation type="submission" date="2021-02" db="EMBL/GenBank/DDBJ databases">
        <authorList>
            <person name="Nowell W R."/>
        </authorList>
    </citation>
    <scope>NUCLEOTIDE SEQUENCE</scope>
</reference>
<dbReference type="InterPro" id="IPR012657">
    <property type="entry name" value="23S_rRNA-intervening_sequence"/>
</dbReference>
<dbReference type="AlphaFoldDB" id="A0A816XCQ0"/>
<dbReference type="NCBIfam" id="TIGR02436">
    <property type="entry name" value="four helix bundle protein"/>
    <property type="match status" value="1"/>
</dbReference>
<dbReference type="Gene3D" id="1.20.1440.60">
    <property type="entry name" value="23S rRNA-intervening sequence"/>
    <property type="match status" value="1"/>
</dbReference>
<dbReference type="SUPFAM" id="SSF158446">
    <property type="entry name" value="IVS-encoded protein-like"/>
    <property type="match status" value="1"/>
</dbReference>
<name>A0A816XCQ0_9BILA</name>
<dbReference type="InterPro" id="IPR036583">
    <property type="entry name" value="23S_rRNA_IVS_sf"/>
</dbReference>
<evidence type="ECO:0000313" key="1">
    <source>
        <dbReference type="EMBL" id="CAF2145301.1"/>
    </source>
</evidence>
<organism evidence="1 2">
    <name type="scientific">Rotaria magnacalcarata</name>
    <dbReference type="NCBI Taxonomy" id="392030"/>
    <lineage>
        <taxon>Eukaryota</taxon>
        <taxon>Metazoa</taxon>
        <taxon>Spiralia</taxon>
        <taxon>Gnathifera</taxon>
        <taxon>Rotifera</taxon>
        <taxon>Eurotatoria</taxon>
        <taxon>Bdelloidea</taxon>
        <taxon>Philodinida</taxon>
        <taxon>Philodinidae</taxon>
        <taxon>Rotaria</taxon>
    </lineage>
</organism>
<protein>
    <recommendedName>
        <fullName evidence="3">Four helix bundle protein</fullName>
    </recommendedName>
</protein>
<evidence type="ECO:0008006" key="3">
    <source>
        <dbReference type="Google" id="ProtNLM"/>
    </source>
</evidence>
<gene>
    <name evidence="1" type="ORF">XDN619_LOCUS27533</name>
</gene>
<dbReference type="EMBL" id="CAJNRG010013019">
    <property type="protein sequence ID" value="CAF2145301.1"/>
    <property type="molecule type" value="Genomic_DNA"/>
</dbReference>
<dbReference type="Proteomes" id="UP000663887">
    <property type="component" value="Unassembled WGS sequence"/>
</dbReference>
<dbReference type="PANTHER" id="PTHR38471:SF2">
    <property type="entry name" value="FOUR HELIX BUNDLE PROTEIN"/>
    <property type="match status" value="1"/>
</dbReference>
<proteinExistence type="predicted"/>
<evidence type="ECO:0000313" key="2">
    <source>
        <dbReference type="Proteomes" id="UP000663887"/>
    </source>
</evidence>
<accession>A0A816XCQ0</accession>
<sequence>MSYKNLQIWQLAREVVIDIHTMSLELPKFELYEQGSQIRRSSKTTKSAIVEGYGRRRYKADWLKFLIIALSSNDETIDHLETLFETNSLTNEATYTTIHAKLLTLGKMLNKFTITVEKEHISVK</sequence>
<dbReference type="PANTHER" id="PTHR38471">
    <property type="entry name" value="FOUR HELIX BUNDLE PROTEIN"/>
    <property type="match status" value="1"/>
</dbReference>
<comment type="caution">
    <text evidence="1">The sequence shown here is derived from an EMBL/GenBank/DDBJ whole genome shotgun (WGS) entry which is preliminary data.</text>
</comment>
<dbReference type="Pfam" id="PF05635">
    <property type="entry name" value="23S_rRNA_IVP"/>
    <property type="match status" value="1"/>
</dbReference>